<sequence length="280" mass="29815">MSENTFPGPGVHPLRLQVGQQTIAAYESEGTGRPIVLIHGNSSSSRVWSKQLEGSLGRKYRLIAIDLPGHGDSAPAPDPEKDYSAAGYSACIAAIARQLDLKNAVFVGWSLGGHAVLEAASALPMAAGLMIFGTPPIGKGPDGFAGFKGLSNVAFTPDPGEAEVDGWLEHAFAPKFNPIPPFFKADFRKTDGAARGYLGASAQQGLFQDEVALVGTKLKIPLAMVHGAEEQIVDLDYLRRLSAPTLWRQAVQVIDKSGHTPQWEQPEAFAKLLDEFASGI</sequence>
<dbReference type="InterPro" id="IPR029058">
    <property type="entry name" value="AB_hydrolase_fold"/>
</dbReference>
<organism evidence="2 3">
    <name type="scientific">Bradyrhizobium erythrophlei</name>
    <dbReference type="NCBI Taxonomy" id="1437360"/>
    <lineage>
        <taxon>Bacteria</taxon>
        <taxon>Pseudomonadati</taxon>
        <taxon>Pseudomonadota</taxon>
        <taxon>Alphaproteobacteria</taxon>
        <taxon>Hyphomicrobiales</taxon>
        <taxon>Nitrobacteraceae</taxon>
        <taxon>Bradyrhizobium</taxon>
    </lineage>
</organism>
<evidence type="ECO:0000313" key="2">
    <source>
        <dbReference type="EMBL" id="SHG23173.1"/>
    </source>
</evidence>
<name>A0A1M5I5W2_9BRAD</name>
<proteinExistence type="predicted"/>
<feature type="domain" description="AB hydrolase-1" evidence="1">
    <location>
        <begin position="35"/>
        <end position="271"/>
    </location>
</feature>
<dbReference type="SUPFAM" id="SSF53474">
    <property type="entry name" value="alpha/beta-Hydrolases"/>
    <property type="match status" value="1"/>
</dbReference>
<dbReference type="PANTHER" id="PTHR43798:SF33">
    <property type="entry name" value="HYDROLASE, PUTATIVE (AFU_ORTHOLOGUE AFUA_2G14860)-RELATED"/>
    <property type="match status" value="1"/>
</dbReference>
<dbReference type="GO" id="GO:0016020">
    <property type="term" value="C:membrane"/>
    <property type="evidence" value="ECO:0007669"/>
    <property type="project" value="TreeGrafter"/>
</dbReference>
<accession>A0A1M5I5W2</accession>
<dbReference type="OrthoDB" id="9804723at2"/>
<dbReference type="Pfam" id="PF12697">
    <property type="entry name" value="Abhydrolase_6"/>
    <property type="match status" value="1"/>
</dbReference>
<dbReference type="Gene3D" id="3.40.50.1820">
    <property type="entry name" value="alpha/beta hydrolase"/>
    <property type="match status" value="1"/>
</dbReference>
<dbReference type="InterPro" id="IPR000073">
    <property type="entry name" value="AB_hydrolase_1"/>
</dbReference>
<dbReference type="RefSeq" id="WP_079565231.1">
    <property type="nucleotide sequence ID" value="NZ_LT670818.1"/>
</dbReference>
<dbReference type="Proteomes" id="UP000190675">
    <property type="component" value="Chromosome I"/>
</dbReference>
<protein>
    <submittedName>
        <fullName evidence="2">Pimeloyl-ACP methyl ester carboxylesterase</fullName>
    </submittedName>
</protein>
<dbReference type="PANTHER" id="PTHR43798">
    <property type="entry name" value="MONOACYLGLYCEROL LIPASE"/>
    <property type="match status" value="1"/>
</dbReference>
<dbReference type="EMBL" id="LT670818">
    <property type="protein sequence ID" value="SHG23173.1"/>
    <property type="molecule type" value="Genomic_DNA"/>
</dbReference>
<dbReference type="AlphaFoldDB" id="A0A1M5I5W2"/>
<evidence type="ECO:0000313" key="3">
    <source>
        <dbReference type="Proteomes" id="UP000190675"/>
    </source>
</evidence>
<dbReference type="InterPro" id="IPR050266">
    <property type="entry name" value="AB_hydrolase_sf"/>
</dbReference>
<reference evidence="2 3" key="1">
    <citation type="submission" date="2016-11" db="EMBL/GenBank/DDBJ databases">
        <authorList>
            <person name="Jaros S."/>
            <person name="Januszkiewicz K."/>
            <person name="Wedrychowicz H."/>
        </authorList>
    </citation>
    <scope>NUCLEOTIDE SEQUENCE [LARGE SCALE GENOMIC DNA]</scope>
    <source>
        <strain evidence="2 3">GAS242</strain>
    </source>
</reference>
<evidence type="ECO:0000259" key="1">
    <source>
        <dbReference type="Pfam" id="PF12697"/>
    </source>
</evidence>
<dbReference type="PRINTS" id="PR00412">
    <property type="entry name" value="EPOXHYDRLASE"/>
</dbReference>
<dbReference type="InterPro" id="IPR000639">
    <property type="entry name" value="Epox_hydrolase-like"/>
</dbReference>
<gene>
    <name evidence="2" type="ORF">SAMN05444169_1279</name>
</gene>
<dbReference type="GO" id="GO:0003824">
    <property type="term" value="F:catalytic activity"/>
    <property type="evidence" value="ECO:0007669"/>
    <property type="project" value="InterPro"/>
</dbReference>
<dbReference type="PRINTS" id="PR00111">
    <property type="entry name" value="ABHYDROLASE"/>
</dbReference>